<feature type="transmembrane region" description="Helical" evidence="6">
    <location>
        <begin position="333"/>
        <end position="353"/>
    </location>
</feature>
<dbReference type="SMART" id="SM00388">
    <property type="entry name" value="HisKA"/>
    <property type="match status" value="1"/>
</dbReference>
<dbReference type="Gene3D" id="1.10.287.130">
    <property type="match status" value="1"/>
</dbReference>
<dbReference type="EMBL" id="FZNY01000005">
    <property type="protein sequence ID" value="SNS02767.1"/>
    <property type="molecule type" value="Genomic_DNA"/>
</dbReference>
<dbReference type="InterPro" id="IPR036097">
    <property type="entry name" value="HisK_dim/P_sf"/>
</dbReference>
<evidence type="ECO:0000256" key="1">
    <source>
        <dbReference type="ARBA" id="ARBA00000085"/>
    </source>
</evidence>
<dbReference type="PRINTS" id="PR00344">
    <property type="entry name" value="BCTRLSENSOR"/>
</dbReference>
<accession>A0A239B4F8</accession>
<sequence>MKKEIKHTIRIVFLLLLSIHSIGDLQSQNTENKQVERLQRAIFVYNIAQQVAWPNANSFKEVTIGVLGPDRTTIDLQAMAQKRSIGGKPVRVITHSKIKDIGAIQILYVNNRFHYDIAYILQSIKGKNILLITEDYSYNASMINMVSVGNSFEYELNESLLSIENFTIAPSLSQNAVSSAQKWKALFKDTQSLLEKEKTTVIDKNKELLEKDTILKNQQDILNSQKDAISQQEKSLQTKEQAFEKQLDSINVLWSINQIQEQKYEDKVAIEKALEKQITEQIAFSKVTQDQIIKSRKKLAQQDSILALKNNQITEAEAIIDNQQSIITSKTKINMLLGVIAGLLLLGGVYFFINYRKKQTLNTTLASKNKEINKQSKALSLKNSELEQFAYIASHDLKEPLNTISSLIMLIKEDAGETLDASALENLDYMDASSTRMRTLIETLLQHSKLGAMSDVEIIDCNALLDDLQKDLATVIKKNNVVFHIDQLPAVRASKVELRLVFQNLLANAIKFRKADTVPIIKITSSKDADEAFPDQYYHTFYVTDNGIGIPEIHQEKIFTIFQRLHADEAYEGTGIGLAHTKKIIQAHGGIISVESEPGHGSTFSFTLPV</sequence>
<dbReference type="RefSeq" id="WP_089372581.1">
    <property type="nucleotide sequence ID" value="NZ_BMEP01000006.1"/>
</dbReference>
<dbReference type="InterPro" id="IPR052162">
    <property type="entry name" value="Sensor_kinase/Photoreceptor"/>
</dbReference>
<keyword evidence="6" id="KW-0812">Transmembrane</keyword>
<evidence type="ECO:0000313" key="9">
    <source>
        <dbReference type="Proteomes" id="UP000198379"/>
    </source>
</evidence>
<dbReference type="InterPro" id="IPR005467">
    <property type="entry name" value="His_kinase_dom"/>
</dbReference>
<dbReference type="FunFam" id="3.30.565.10:FF:000006">
    <property type="entry name" value="Sensor histidine kinase WalK"/>
    <property type="match status" value="1"/>
</dbReference>
<dbReference type="AlphaFoldDB" id="A0A239B4F8"/>
<keyword evidence="5 8" id="KW-0418">Kinase</keyword>
<evidence type="ECO:0000256" key="2">
    <source>
        <dbReference type="ARBA" id="ARBA00012438"/>
    </source>
</evidence>
<dbReference type="PANTHER" id="PTHR43304">
    <property type="entry name" value="PHYTOCHROME-LIKE PROTEIN CPH1"/>
    <property type="match status" value="1"/>
</dbReference>
<dbReference type="EC" id="2.7.13.3" evidence="2"/>
<evidence type="ECO:0000256" key="5">
    <source>
        <dbReference type="ARBA" id="ARBA00022777"/>
    </source>
</evidence>
<dbReference type="InterPro" id="IPR003594">
    <property type="entry name" value="HATPase_dom"/>
</dbReference>
<dbReference type="Gene3D" id="3.30.565.10">
    <property type="entry name" value="Histidine kinase-like ATPase, C-terminal domain"/>
    <property type="match status" value="1"/>
</dbReference>
<dbReference type="GO" id="GO:0000155">
    <property type="term" value="F:phosphorelay sensor kinase activity"/>
    <property type="evidence" value="ECO:0007669"/>
    <property type="project" value="InterPro"/>
</dbReference>
<keyword evidence="4" id="KW-0808">Transferase</keyword>
<dbReference type="Pfam" id="PF00512">
    <property type="entry name" value="HisKA"/>
    <property type="match status" value="1"/>
</dbReference>
<keyword evidence="3" id="KW-0597">Phosphoprotein</keyword>
<dbReference type="CDD" id="cd00082">
    <property type="entry name" value="HisKA"/>
    <property type="match status" value="1"/>
</dbReference>
<dbReference type="InterPro" id="IPR003661">
    <property type="entry name" value="HisK_dim/P_dom"/>
</dbReference>
<dbReference type="Proteomes" id="UP000198379">
    <property type="component" value="Unassembled WGS sequence"/>
</dbReference>
<dbReference type="InterPro" id="IPR025293">
    <property type="entry name" value="YfiR/HmsC-like"/>
</dbReference>
<proteinExistence type="predicted"/>
<evidence type="ECO:0000259" key="7">
    <source>
        <dbReference type="PROSITE" id="PS50109"/>
    </source>
</evidence>
<keyword evidence="6" id="KW-1133">Transmembrane helix</keyword>
<dbReference type="SUPFAM" id="SSF55874">
    <property type="entry name" value="ATPase domain of HSP90 chaperone/DNA topoisomerase II/histidine kinase"/>
    <property type="match status" value="1"/>
</dbReference>
<name>A0A239B4F8_9FLAO</name>
<dbReference type="Pfam" id="PF13689">
    <property type="entry name" value="DUF4154"/>
    <property type="match status" value="1"/>
</dbReference>
<protein>
    <recommendedName>
        <fullName evidence="2">histidine kinase</fullName>
        <ecNumber evidence="2">2.7.13.3</ecNumber>
    </recommendedName>
</protein>
<organism evidence="8 9">
    <name type="scientific">Dokdonia pacifica</name>
    <dbReference type="NCBI Taxonomy" id="1627892"/>
    <lineage>
        <taxon>Bacteria</taxon>
        <taxon>Pseudomonadati</taxon>
        <taxon>Bacteroidota</taxon>
        <taxon>Flavobacteriia</taxon>
        <taxon>Flavobacteriales</taxon>
        <taxon>Flavobacteriaceae</taxon>
        <taxon>Dokdonia</taxon>
    </lineage>
</organism>
<dbReference type="InterPro" id="IPR036890">
    <property type="entry name" value="HATPase_C_sf"/>
</dbReference>
<evidence type="ECO:0000256" key="4">
    <source>
        <dbReference type="ARBA" id="ARBA00022679"/>
    </source>
</evidence>
<dbReference type="PROSITE" id="PS50109">
    <property type="entry name" value="HIS_KIN"/>
    <property type="match status" value="1"/>
</dbReference>
<evidence type="ECO:0000256" key="3">
    <source>
        <dbReference type="ARBA" id="ARBA00022553"/>
    </source>
</evidence>
<dbReference type="OrthoDB" id="9781208at2"/>
<reference evidence="8 9" key="1">
    <citation type="submission" date="2017-06" db="EMBL/GenBank/DDBJ databases">
        <authorList>
            <person name="Kim H.J."/>
            <person name="Triplett B.A."/>
        </authorList>
    </citation>
    <scope>NUCLEOTIDE SEQUENCE [LARGE SCALE GENOMIC DNA]</scope>
    <source>
        <strain evidence="8 9">DSM 25597</strain>
    </source>
</reference>
<keyword evidence="6" id="KW-0472">Membrane</keyword>
<feature type="domain" description="Histidine kinase" evidence="7">
    <location>
        <begin position="392"/>
        <end position="610"/>
    </location>
</feature>
<dbReference type="Pfam" id="PF02518">
    <property type="entry name" value="HATPase_c"/>
    <property type="match status" value="1"/>
</dbReference>
<dbReference type="SUPFAM" id="SSF47384">
    <property type="entry name" value="Homodimeric domain of signal transducing histidine kinase"/>
    <property type="match status" value="1"/>
</dbReference>
<evidence type="ECO:0000256" key="6">
    <source>
        <dbReference type="SAM" id="Phobius"/>
    </source>
</evidence>
<gene>
    <name evidence="8" type="ORF">SAMN06265376_105338</name>
</gene>
<dbReference type="InterPro" id="IPR004358">
    <property type="entry name" value="Sig_transdc_His_kin-like_C"/>
</dbReference>
<dbReference type="SMART" id="SM00387">
    <property type="entry name" value="HATPase_c"/>
    <property type="match status" value="1"/>
</dbReference>
<comment type="catalytic activity">
    <reaction evidence="1">
        <text>ATP + protein L-histidine = ADP + protein N-phospho-L-histidine.</text>
        <dbReference type="EC" id="2.7.13.3"/>
    </reaction>
</comment>
<keyword evidence="9" id="KW-1185">Reference proteome</keyword>
<evidence type="ECO:0000313" key="8">
    <source>
        <dbReference type="EMBL" id="SNS02767.1"/>
    </source>
</evidence>
<dbReference type="PANTHER" id="PTHR43304:SF1">
    <property type="entry name" value="PAC DOMAIN-CONTAINING PROTEIN"/>
    <property type="match status" value="1"/>
</dbReference>